<sequence length="30" mass="3531">MGCMNLRGNSGFENEFWDLKIKSVENRLQN</sequence>
<name>A0A366EW79_9BACI</name>
<dbReference type="Proteomes" id="UP000252118">
    <property type="component" value="Unassembled WGS sequence"/>
</dbReference>
<dbReference type="AlphaFoldDB" id="A0A366EW79"/>
<organism evidence="1 2">
    <name type="scientific">Rossellomorea aquimaris</name>
    <dbReference type="NCBI Taxonomy" id="189382"/>
    <lineage>
        <taxon>Bacteria</taxon>
        <taxon>Bacillati</taxon>
        <taxon>Bacillota</taxon>
        <taxon>Bacilli</taxon>
        <taxon>Bacillales</taxon>
        <taxon>Bacillaceae</taxon>
        <taxon>Rossellomorea</taxon>
    </lineage>
</organism>
<evidence type="ECO:0000313" key="1">
    <source>
        <dbReference type="EMBL" id="RBP05960.1"/>
    </source>
</evidence>
<proteinExistence type="predicted"/>
<evidence type="ECO:0000313" key="2">
    <source>
        <dbReference type="Proteomes" id="UP000252118"/>
    </source>
</evidence>
<gene>
    <name evidence="1" type="ORF">DET59_10386</name>
</gene>
<comment type="caution">
    <text evidence="1">The sequence shown here is derived from an EMBL/GenBank/DDBJ whole genome shotgun (WGS) entry which is preliminary data.</text>
</comment>
<reference evidence="1 2" key="1">
    <citation type="submission" date="2018-06" db="EMBL/GenBank/DDBJ databases">
        <title>Freshwater and sediment microbial communities from various areas in North America, analyzing microbe dynamics in response to fracking.</title>
        <authorList>
            <person name="Lamendella R."/>
        </authorList>
    </citation>
    <scope>NUCLEOTIDE SEQUENCE [LARGE SCALE GENOMIC DNA]</scope>
    <source>
        <strain evidence="1 2">97B</strain>
    </source>
</reference>
<protein>
    <submittedName>
        <fullName evidence="1">Uncharacterized protein</fullName>
    </submittedName>
</protein>
<accession>A0A366EW79</accession>
<dbReference type="EMBL" id="QNRJ01000003">
    <property type="protein sequence ID" value="RBP05960.1"/>
    <property type="molecule type" value="Genomic_DNA"/>
</dbReference>